<reference evidence="14" key="1">
    <citation type="submission" date="2021-01" db="EMBL/GenBank/DDBJ databases">
        <authorList>
            <person name="Corre E."/>
            <person name="Pelletier E."/>
            <person name="Niang G."/>
            <person name="Scheremetjew M."/>
            <person name="Finn R."/>
            <person name="Kale V."/>
            <person name="Holt S."/>
            <person name="Cochrane G."/>
            <person name="Meng A."/>
            <person name="Brown T."/>
            <person name="Cohen L."/>
        </authorList>
    </citation>
    <scope>NUCLEOTIDE SEQUENCE</scope>
    <source>
        <strain evidence="14">379</strain>
    </source>
</reference>
<name>A0A7S3WFA9_EMIHU</name>
<keyword evidence="3" id="KW-1003">Cell membrane</keyword>
<feature type="domain" description="Cation/H+ exchanger transmembrane" evidence="13">
    <location>
        <begin position="3"/>
        <end position="409"/>
    </location>
</feature>
<evidence type="ECO:0000256" key="11">
    <source>
        <dbReference type="SAM" id="Phobius"/>
    </source>
</evidence>
<feature type="chain" id="PRO_5030801858" description="Cation/H+ exchanger transmembrane domain-containing protein" evidence="12">
    <location>
        <begin position="27"/>
        <end position="1105"/>
    </location>
</feature>
<evidence type="ECO:0000256" key="7">
    <source>
        <dbReference type="ARBA" id="ARBA00023065"/>
    </source>
</evidence>
<keyword evidence="7" id="KW-0406">Ion transport</keyword>
<feature type="region of interest" description="Disordered" evidence="10">
    <location>
        <begin position="862"/>
        <end position="889"/>
    </location>
</feature>
<keyword evidence="9" id="KW-0739">Sodium transport</keyword>
<accession>A0A7S3WFA9</accession>
<dbReference type="PANTHER" id="PTHR10110">
    <property type="entry name" value="SODIUM/HYDROGEN EXCHANGER"/>
    <property type="match status" value="1"/>
</dbReference>
<feature type="transmembrane region" description="Helical" evidence="11">
    <location>
        <begin position="149"/>
        <end position="167"/>
    </location>
</feature>
<dbReference type="Gene3D" id="6.10.140.1330">
    <property type="match status" value="1"/>
</dbReference>
<dbReference type="GO" id="GO:0098719">
    <property type="term" value="P:sodium ion import across plasma membrane"/>
    <property type="evidence" value="ECO:0007669"/>
    <property type="project" value="TreeGrafter"/>
</dbReference>
<dbReference type="GO" id="GO:0051453">
    <property type="term" value="P:regulation of intracellular pH"/>
    <property type="evidence" value="ECO:0007669"/>
    <property type="project" value="TreeGrafter"/>
</dbReference>
<feature type="compositionally biased region" description="Polar residues" evidence="10">
    <location>
        <begin position="526"/>
        <end position="541"/>
    </location>
</feature>
<feature type="transmembrane region" description="Helical" evidence="11">
    <location>
        <begin position="173"/>
        <end position="196"/>
    </location>
</feature>
<feature type="transmembrane region" description="Helical" evidence="11">
    <location>
        <begin position="208"/>
        <end position="226"/>
    </location>
</feature>
<proteinExistence type="predicted"/>
<dbReference type="AlphaFoldDB" id="A0A7S3WFA9"/>
<dbReference type="GO" id="GO:0005886">
    <property type="term" value="C:plasma membrane"/>
    <property type="evidence" value="ECO:0007669"/>
    <property type="project" value="UniProtKB-SubCell"/>
</dbReference>
<dbReference type="PANTHER" id="PTHR10110:SF86">
    <property type="entry name" value="SODIUM_HYDROGEN EXCHANGER 7"/>
    <property type="match status" value="1"/>
</dbReference>
<keyword evidence="12" id="KW-0732">Signal</keyword>
<feature type="region of interest" description="Disordered" evidence="10">
    <location>
        <begin position="1074"/>
        <end position="1105"/>
    </location>
</feature>
<feature type="compositionally biased region" description="Basic and acidic residues" evidence="10">
    <location>
        <begin position="1096"/>
        <end position="1105"/>
    </location>
</feature>
<dbReference type="Pfam" id="PF00999">
    <property type="entry name" value="Na_H_Exchanger"/>
    <property type="match status" value="1"/>
</dbReference>
<keyword evidence="8 11" id="KW-0472">Membrane</keyword>
<keyword evidence="6" id="KW-0915">Sodium</keyword>
<feature type="compositionally biased region" description="Low complexity" evidence="10">
    <location>
        <begin position="868"/>
        <end position="889"/>
    </location>
</feature>
<comment type="subcellular location">
    <subcellularLocation>
        <location evidence="1">Cell membrane</location>
        <topology evidence="1">Multi-pass membrane protein</topology>
    </subcellularLocation>
</comment>
<protein>
    <recommendedName>
        <fullName evidence="13">Cation/H+ exchanger transmembrane domain-containing protein</fullName>
    </recommendedName>
</protein>
<organism evidence="14">
    <name type="scientific">Emiliania huxleyi</name>
    <name type="common">Coccolithophore</name>
    <name type="synonym">Pontosphaera huxleyi</name>
    <dbReference type="NCBI Taxonomy" id="2903"/>
    <lineage>
        <taxon>Eukaryota</taxon>
        <taxon>Haptista</taxon>
        <taxon>Haptophyta</taxon>
        <taxon>Prymnesiophyceae</taxon>
        <taxon>Isochrysidales</taxon>
        <taxon>Noelaerhabdaceae</taxon>
        <taxon>Emiliania</taxon>
    </lineage>
</organism>
<evidence type="ECO:0000256" key="4">
    <source>
        <dbReference type="ARBA" id="ARBA00022692"/>
    </source>
</evidence>
<feature type="transmembrane region" description="Helical" evidence="11">
    <location>
        <begin position="232"/>
        <end position="253"/>
    </location>
</feature>
<sequence>MPGVPYTPTLLLVGVLVATLKRFVLTAEGSPHLYASLDAWEHIDGHLLLRIFLPALLFNDAMQLEWHRTYRCLSQCLVLAVPGVLISAALTACYVRWLLPYEWPWDLALAFGSVLAATDPVAVVALLNDLGASPVLTMVIAGESMLNDGSAIVVWELFFGMAVGAFSGSPVALLSRLVLGAVLSGVAFGSAMLYWISLVPRRLEHHDQLIQAAITVAGAFACYYVSEVILGVSGVLAIICAGAECAFFMWPLVCNRAALEHLWHFLEWLFNTALFELAGLIIGGRCLLRVELSWNPEWAGRDHDSGIDLADLALVGFTFVAAIAIRFIAVFSLLPLLRRLGYGFSPRDAVAASWGGLRGAVGLALALSMEHTLAEQGRSRTGSLVLLHTSGVVVGSLVINAPTMPALLRCLGLSGKEDRAQARAMLDVRRRVEVFAEREFANLKQHPKAPTGEAWKFRVVMAVSALRRAAAADTLLGGKTGTHDVARLEGKEGRLHASASPTGRKATPLSPAMTRRETSIDIWSPQSDSYSMHQSTHQSAPNLRGVAVSRESSVASSLGEPSDVRGEGRASVASSLGEQETEAQLKVGDGLQGVPPTDVCGASAGAAGAAGGGTQGGFCRASVGIQMLHRPPPPPMLSGAAAAARATMALGSDLGAPEPAARRSVVAQEAASEPISHPSFAAWKKPGDFRKSMSFAPAGEVAPSGELMRARQIFLNLVKQSYHEQLAEGLLPARSIAAFELSNSVDVAADRLYLPLTDWTTLVGSLEMPLLPRALARLLSDQSEVGHAKAGPEPGPGERGAGPSSEGGEEQFVEGGLGGGGSDDVPATTGGGASSSAGGGAGAKRDVVQLWRRLNEAVLPGVPRSEGEAAAAPRPASLDSSSSSSSRPWLCLSRPLRRWLRKELLRYDLHASYLVTCYITAHESAQQEMRWVFGSRKDFLHAEEKKVVAESRASVASATTFLRELAALPVGPVHTQAGFRGGRGAVLLKEVATRQLIAVLLTRVERFIESMRSHGVIDADGAAELLHEVSRDRHALHRRHVVKQLSRPHEGLELEACARAVHATQALVRRHKKVSYVHPTSGGSGAGGSGARRKAGHVELKDDEV</sequence>
<keyword evidence="5 11" id="KW-1133">Transmembrane helix</keyword>
<evidence type="ECO:0000256" key="1">
    <source>
        <dbReference type="ARBA" id="ARBA00004651"/>
    </source>
</evidence>
<dbReference type="InterPro" id="IPR018422">
    <property type="entry name" value="Cation/H_exchanger_CPA1"/>
</dbReference>
<keyword evidence="4 11" id="KW-0812">Transmembrane</keyword>
<evidence type="ECO:0000256" key="5">
    <source>
        <dbReference type="ARBA" id="ARBA00022989"/>
    </source>
</evidence>
<evidence type="ECO:0000259" key="13">
    <source>
        <dbReference type="Pfam" id="PF00999"/>
    </source>
</evidence>
<evidence type="ECO:0000256" key="9">
    <source>
        <dbReference type="ARBA" id="ARBA00023201"/>
    </source>
</evidence>
<dbReference type="EMBL" id="HBIR01026647">
    <property type="protein sequence ID" value="CAE0554280.1"/>
    <property type="molecule type" value="Transcribed_RNA"/>
</dbReference>
<evidence type="ECO:0000256" key="10">
    <source>
        <dbReference type="SAM" id="MobiDB-lite"/>
    </source>
</evidence>
<dbReference type="GO" id="GO:0015386">
    <property type="term" value="F:potassium:proton antiporter activity"/>
    <property type="evidence" value="ECO:0007669"/>
    <property type="project" value="TreeGrafter"/>
</dbReference>
<feature type="compositionally biased region" description="Gly residues" evidence="10">
    <location>
        <begin position="829"/>
        <end position="841"/>
    </location>
</feature>
<feature type="signal peptide" evidence="12">
    <location>
        <begin position="1"/>
        <end position="26"/>
    </location>
</feature>
<gene>
    <name evidence="14" type="ORF">EHUX00137_LOCUS20542</name>
</gene>
<evidence type="ECO:0000256" key="2">
    <source>
        <dbReference type="ARBA" id="ARBA00022448"/>
    </source>
</evidence>
<feature type="region of interest" description="Disordered" evidence="10">
    <location>
        <begin position="492"/>
        <end position="514"/>
    </location>
</feature>
<evidence type="ECO:0000256" key="8">
    <source>
        <dbReference type="ARBA" id="ARBA00023136"/>
    </source>
</evidence>
<evidence type="ECO:0000313" key="14">
    <source>
        <dbReference type="EMBL" id="CAE0554280.1"/>
    </source>
</evidence>
<feature type="region of interest" description="Disordered" evidence="10">
    <location>
        <begin position="782"/>
        <end position="841"/>
    </location>
</feature>
<dbReference type="GO" id="GO:0015385">
    <property type="term" value="F:sodium:proton antiporter activity"/>
    <property type="evidence" value="ECO:0007669"/>
    <property type="project" value="InterPro"/>
</dbReference>
<dbReference type="InterPro" id="IPR006153">
    <property type="entry name" value="Cation/H_exchanger_TM"/>
</dbReference>
<evidence type="ECO:0000256" key="6">
    <source>
        <dbReference type="ARBA" id="ARBA00023053"/>
    </source>
</evidence>
<feature type="transmembrane region" description="Helical" evidence="11">
    <location>
        <begin position="312"/>
        <end position="337"/>
    </location>
</feature>
<feature type="compositionally biased region" description="Low complexity" evidence="10">
    <location>
        <begin position="544"/>
        <end position="560"/>
    </location>
</feature>
<feature type="transmembrane region" description="Helical" evidence="11">
    <location>
        <begin position="76"/>
        <end position="97"/>
    </location>
</feature>
<evidence type="ECO:0000256" key="3">
    <source>
        <dbReference type="ARBA" id="ARBA00022475"/>
    </source>
</evidence>
<feature type="region of interest" description="Disordered" evidence="10">
    <location>
        <begin position="526"/>
        <end position="592"/>
    </location>
</feature>
<evidence type="ECO:0000256" key="12">
    <source>
        <dbReference type="SAM" id="SignalP"/>
    </source>
</evidence>
<keyword evidence="2" id="KW-0813">Transport</keyword>
<feature type="transmembrane region" description="Helical" evidence="11">
    <location>
        <begin position="265"/>
        <end position="284"/>
    </location>
</feature>